<keyword evidence="4" id="KW-1185">Reference proteome</keyword>
<dbReference type="Gene3D" id="3.20.20.100">
    <property type="entry name" value="NADP-dependent oxidoreductase domain"/>
    <property type="match status" value="1"/>
</dbReference>
<dbReference type="InterPro" id="IPR023210">
    <property type="entry name" value="NADP_OxRdtase_dom"/>
</dbReference>
<evidence type="ECO:0000256" key="1">
    <source>
        <dbReference type="ARBA" id="ARBA00023002"/>
    </source>
</evidence>
<dbReference type="AlphaFoldDB" id="A0A2M9FWU2"/>
<dbReference type="EMBL" id="PHIG01000052">
    <property type="protein sequence ID" value="PJK27927.1"/>
    <property type="molecule type" value="Genomic_DNA"/>
</dbReference>
<dbReference type="Proteomes" id="UP000229498">
    <property type="component" value="Unassembled WGS sequence"/>
</dbReference>
<evidence type="ECO:0000259" key="2">
    <source>
        <dbReference type="Pfam" id="PF00248"/>
    </source>
</evidence>
<evidence type="ECO:0000313" key="3">
    <source>
        <dbReference type="EMBL" id="PJK27927.1"/>
    </source>
</evidence>
<dbReference type="InterPro" id="IPR020471">
    <property type="entry name" value="AKR"/>
</dbReference>
<reference evidence="3 4" key="1">
    <citation type="submission" date="2017-11" db="EMBL/GenBank/DDBJ databases">
        <title>Draft genome sequence of Rhizobiales bacterium SY3-13.</title>
        <authorList>
            <person name="Sun C."/>
        </authorList>
    </citation>
    <scope>NUCLEOTIDE SEQUENCE [LARGE SCALE GENOMIC DNA]</scope>
    <source>
        <strain evidence="3 4">SY3-13</strain>
    </source>
</reference>
<dbReference type="SUPFAM" id="SSF51430">
    <property type="entry name" value="NAD(P)-linked oxidoreductase"/>
    <property type="match status" value="1"/>
</dbReference>
<name>A0A2M9FWU2_9PROT</name>
<evidence type="ECO:0000313" key="4">
    <source>
        <dbReference type="Proteomes" id="UP000229498"/>
    </source>
</evidence>
<dbReference type="PANTHER" id="PTHR43625">
    <property type="entry name" value="AFLATOXIN B1 ALDEHYDE REDUCTASE"/>
    <property type="match status" value="1"/>
</dbReference>
<feature type="domain" description="NADP-dependent oxidoreductase" evidence="2">
    <location>
        <begin position="16"/>
        <end position="306"/>
    </location>
</feature>
<keyword evidence="1" id="KW-0560">Oxidoreductase</keyword>
<dbReference type="PRINTS" id="PR00069">
    <property type="entry name" value="ALDKETRDTASE"/>
</dbReference>
<gene>
    <name evidence="3" type="ORF">CVT23_19510</name>
</gene>
<organism evidence="3 4">
    <name type="scientific">Minwuia thermotolerans</name>
    <dbReference type="NCBI Taxonomy" id="2056226"/>
    <lineage>
        <taxon>Bacteria</taxon>
        <taxon>Pseudomonadati</taxon>
        <taxon>Pseudomonadota</taxon>
        <taxon>Alphaproteobacteria</taxon>
        <taxon>Minwuiales</taxon>
        <taxon>Minwuiaceae</taxon>
        <taxon>Minwuia</taxon>
    </lineage>
</organism>
<dbReference type="GO" id="GO:0005737">
    <property type="term" value="C:cytoplasm"/>
    <property type="evidence" value="ECO:0007669"/>
    <property type="project" value="TreeGrafter"/>
</dbReference>
<dbReference type="InterPro" id="IPR050791">
    <property type="entry name" value="Aldo-Keto_reductase"/>
</dbReference>
<accession>A0A2M9FWU2</accession>
<protein>
    <submittedName>
        <fullName evidence="3">Aldo/keto reductase</fullName>
    </submittedName>
</protein>
<dbReference type="PANTHER" id="PTHR43625:SF40">
    <property type="entry name" value="ALDO-KETO REDUCTASE YAKC [NADP(+)]"/>
    <property type="match status" value="1"/>
</dbReference>
<proteinExistence type="predicted"/>
<sequence>MQQRKLGADGPMVSAVGYGAMSFADFYGPATEEGSMAILDACVELGVTHVDTANVYGNGRSETWLGKWLKARGGRPPFAIATKVGIQRDPERRFNNDPDHMREQLDGSLQRLGVEAIDLYYVHRRDTAHEIEDVTETLASFVKAGKVKAIGYSEIAPSSLRRAAAIHPIAAVQSEYSLATRAPELGLVQACQELGAALVAFSPVGRGLLTDRPHSLEACRTMGFMKNNPRFVEPNHSANLAYNAKFRALAADMGVAAASLAIAWLLKQGEHVLPIPGTRSVKHLKECVAGAEMDLTDGDMARIESVLPVGWCHGDRYNAEQWEAPERYC</sequence>
<dbReference type="InterPro" id="IPR036812">
    <property type="entry name" value="NAD(P)_OxRdtase_dom_sf"/>
</dbReference>
<dbReference type="RefSeq" id="WP_109794551.1">
    <property type="nucleotide sequence ID" value="NZ_PHIG01000052.1"/>
</dbReference>
<dbReference type="GO" id="GO:0016491">
    <property type="term" value="F:oxidoreductase activity"/>
    <property type="evidence" value="ECO:0007669"/>
    <property type="project" value="UniProtKB-KW"/>
</dbReference>
<comment type="caution">
    <text evidence="3">The sequence shown here is derived from an EMBL/GenBank/DDBJ whole genome shotgun (WGS) entry which is preliminary data.</text>
</comment>
<dbReference type="OrthoDB" id="9803483at2"/>
<dbReference type="Pfam" id="PF00248">
    <property type="entry name" value="Aldo_ket_red"/>
    <property type="match status" value="1"/>
</dbReference>